<evidence type="ECO:0000256" key="3">
    <source>
        <dbReference type="ARBA" id="ARBA00022989"/>
    </source>
</evidence>
<accession>A0ABT3BD53</accession>
<dbReference type="EMBL" id="JALIEB010000004">
    <property type="protein sequence ID" value="MCV3271506.1"/>
    <property type="molecule type" value="Genomic_DNA"/>
</dbReference>
<comment type="subcellular location">
    <subcellularLocation>
        <location evidence="1">Membrane</location>
        <topology evidence="1">Multi-pass membrane protein</topology>
    </subcellularLocation>
</comment>
<name>A0ABT3BD53_9RHOB</name>
<organism evidence="7 8">
    <name type="scientific">Roseobacter sinensis</name>
    <dbReference type="NCBI Taxonomy" id="2931391"/>
    <lineage>
        <taxon>Bacteria</taxon>
        <taxon>Pseudomonadati</taxon>
        <taxon>Pseudomonadota</taxon>
        <taxon>Alphaproteobacteria</taxon>
        <taxon>Rhodobacterales</taxon>
        <taxon>Roseobacteraceae</taxon>
        <taxon>Roseobacter</taxon>
    </lineage>
</organism>
<feature type="transmembrane region" description="Helical" evidence="5">
    <location>
        <begin position="157"/>
        <end position="175"/>
    </location>
</feature>
<dbReference type="Pfam" id="PF00999">
    <property type="entry name" value="Na_H_Exchanger"/>
    <property type="match status" value="1"/>
</dbReference>
<feature type="transmembrane region" description="Helical" evidence="5">
    <location>
        <begin position="54"/>
        <end position="73"/>
    </location>
</feature>
<dbReference type="PANTHER" id="PTHR43021">
    <property type="entry name" value="NA(+)/H(+) ANTIPORTER-RELATED"/>
    <property type="match status" value="1"/>
</dbReference>
<keyword evidence="8" id="KW-1185">Reference proteome</keyword>
<evidence type="ECO:0000259" key="6">
    <source>
        <dbReference type="Pfam" id="PF00999"/>
    </source>
</evidence>
<feature type="transmembrane region" description="Helical" evidence="5">
    <location>
        <begin position="6"/>
        <end position="24"/>
    </location>
</feature>
<dbReference type="Gene3D" id="1.20.1530.20">
    <property type="match status" value="1"/>
</dbReference>
<evidence type="ECO:0000313" key="8">
    <source>
        <dbReference type="Proteomes" id="UP001208690"/>
    </source>
</evidence>
<evidence type="ECO:0000256" key="5">
    <source>
        <dbReference type="SAM" id="Phobius"/>
    </source>
</evidence>
<feature type="transmembrane region" description="Helical" evidence="5">
    <location>
        <begin position="324"/>
        <end position="342"/>
    </location>
</feature>
<keyword evidence="4 5" id="KW-0472">Membrane</keyword>
<feature type="domain" description="Cation/H+ exchanger transmembrane" evidence="6">
    <location>
        <begin position="13"/>
        <end position="374"/>
    </location>
</feature>
<dbReference type="RefSeq" id="WP_263843824.1">
    <property type="nucleotide sequence ID" value="NZ_JALIEB010000004.1"/>
</dbReference>
<gene>
    <name evidence="7" type="ORF">MUB52_08705</name>
</gene>
<keyword evidence="2 5" id="KW-0812">Transmembrane</keyword>
<evidence type="ECO:0000256" key="2">
    <source>
        <dbReference type="ARBA" id="ARBA00022692"/>
    </source>
</evidence>
<dbReference type="Proteomes" id="UP001208690">
    <property type="component" value="Unassembled WGS sequence"/>
</dbReference>
<dbReference type="PANTHER" id="PTHR43021:SF2">
    <property type="entry name" value="CATION_H+ EXCHANGER DOMAIN-CONTAINING PROTEIN"/>
    <property type="match status" value="1"/>
</dbReference>
<sequence length="391" mass="40090">MIQSEFIVAIGFLLLLGLLADHVGRRTRVPRVSLLLLCGVVASATGLIPQQLMASAESVTAIALALVAFLLGGSFKIDLLRSQGMAILCISAAILASTLVLVGFGLYLLGAEPALALLLASIATATAPAATLDVIRQSGVSNSFTQVVEGVVAVDDAWGLLAFSFCLAVAAQIAGDGGGAEVSALRDIGGAVLLGALLGLPAAYVTGRIEEGEPLLVEALAIAFLIAGLASLFDVSFLMSGIVAGALVANLARHHRKAFHEIEHIQWPFMIVFFFLAGAALDLASIPDMGVLGAALVLLRTAARLLGGWIGAAIARAPKTQRALFGPALLPQAGVAIGMALLAGQALPQWRDQIMALTIGTTVVFELFGPVIAMWAIRKTAVPGQPAAPGS</sequence>
<feature type="transmembrane region" description="Helical" evidence="5">
    <location>
        <begin position="219"/>
        <end position="252"/>
    </location>
</feature>
<evidence type="ECO:0000313" key="7">
    <source>
        <dbReference type="EMBL" id="MCV3271506.1"/>
    </source>
</evidence>
<dbReference type="InterPro" id="IPR038770">
    <property type="entry name" value="Na+/solute_symporter_sf"/>
</dbReference>
<feature type="transmembrane region" description="Helical" evidence="5">
    <location>
        <begin position="264"/>
        <end position="286"/>
    </location>
</feature>
<feature type="transmembrane region" description="Helical" evidence="5">
    <location>
        <begin position="85"/>
        <end position="109"/>
    </location>
</feature>
<feature type="transmembrane region" description="Helical" evidence="5">
    <location>
        <begin position="187"/>
        <end position="207"/>
    </location>
</feature>
<feature type="transmembrane region" description="Helical" evidence="5">
    <location>
        <begin position="31"/>
        <end position="48"/>
    </location>
</feature>
<dbReference type="InterPro" id="IPR006153">
    <property type="entry name" value="Cation/H_exchanger_TM"/>
</dbReference>
<proteinExistence type="predicted"/>
<comment type="caution">
    <text evidence="7">The sequence shown here is derived from an EMBL/GenBank/DDBJ whole genome shotgun (WGS) entry which is preliminary data.</text>
</comment>
<evidence type="ECO:0000256" key="1">
    <source>
        <dbReference type="ARBA" id="ARBA00004141"/>
    </source>
</evidence>
<reference evidence="7 8" key="1">
    <citation type="submission" date="2022-04" db="EMBL/GenBank/DDBJ databases">
        <title>Roseobacter sp. WL0113 is a bacterium isolated from neritic sediment.</title>
        <authorList>
            <person name="Wang L."/>
            <person name="He W."/>
            <person name="Zhang D.-F."/>
        </authorList>
    </citation>
    <scope>NUCLEOTIDE SEQUENCE [LARGE SCALE GENOMIC DNA]</scope>
    <source>
        <strain evidence="7 8">WL0113</strain>
    </source>
</reference>
<protein>
    <submittedName>
        <fullName evidence="7">Cation:proton antiporter</fullName>
    </submittedName>
</protein>
<evidence type="ECO:0000256" key="4">
    <source>
        <dbReference type="ARBA" id="ARBA00023136"/>
    </source>
</evidence>
<feature type="transmembrane region" description="Helical" evidence="5">
    <location>
        <begin position="292"/>
        <end position="312"/>
    </location>
</feature>
<feature type="transmembrane region" description="Helical" evidence="5">
    <location>
        <begin position="354"/>
        <end position="377"/>
    </location>
</feature>
<keyword evidence="3 5" id="KW-1133">Transmembrane helix</keyword>